<dbReference type="AlphaFoldDB" id="A0A668S249"/>
<dbReference type="PROSITE" id="PS50835">
    <property type="entry name" value="IG_LIKE"/>
    <property type="match status" value="1"/>
</dbReference>
<evidence type="ECO:0000313" key="2">
    <source>
        <dbReference type="Ensembl" id="ENSOABP00000008530.1"/>
    </source>
</evidence>
<accession>A0A668S249</accession>
<dbReference type="InterPro" id="IPR036179">
    <property type="entry name" value="Ig-like_dom_sf"/>
</dbReference>
<dbReference type="InterPro" id="IPR003599">
    <property type="entry name" value="Ig_sub"/>
</dbReference>
<sequence>TPEGRQHSVFLPSEVVVDEGEDATLPCRSITAGQRVKSAQWKRDGEVVLGLNPPHVTDGNDFESRVSIPSDWHQRGDLSLSIKRVQLRDRGVYFCDVDKTERYRSAVRLRVRETVSKSPTSTLKPTLMVSTLTLRTLTWSLTQLSCVGGRFTTPLIVPPADASGMWHPSRAWPAILRPNGACSLLATATPTPPYTYTHGKNPRQTLNLVLAPQVWMQPQNHVREI</sequence>
<dbReference type="PANTHER" id="PTHR11422:SF10">
    <property type="entry name" value="IG-LIKE DOMAIN-CONTAINING PROTEIN"/>
    <property type="match status" value="1"/>
</dbReference>
<dbReference type="SMART" id="SM00409">
    <property type="entry name" value="IG"/>
    <property type="match status" value="1"/>
</dbReference>
<proteinExistence type="predicted"/>
<dbReference type="SMART" id="SM00406">
    <property type="entry name" value="IGv"/>
    <property type="match status" value="1"/>
</dbReference>
<dbReference type="InterPro" id="IPR013106">
    <property type="entry name" value="Ig_V-set"/>
</dbReference>
<organism evidence="2 3">
    <name type="scientific">Oreochromis aureus</name>
    <name type="common">Israeli tilapia</name>
    <name type="synonym">Chromis aureus</name>
    <dbReference type="NCBI Taxonomy" id="47969"/>
    <lineage>
        <taxon>Eukaryota</taxon>
        <taxon>Metazoa</taxon>
        <taxon>Chordata</taxon>
        <taxon>Craniata</taxon>
        <taxon>Vertebrata</taxon>
        <taxon>Euteleostomi</taxon>
        <taxon>Actinopterygii</taxon>
        <taxon>Neopterygii</taxon>
        <taxon>Teleostei</taxon>
        <taxon>Neoteleostei</taxon>
        <taxon>Acanthomorphata</taxon>
        <taxon>Ovalentaria</taxon>
        <taxon>Cichlomorphae</taxon>
        <taxon>Cichliformes</taxon>
        <taxon>Cichlidae</taxon>
        <taxon>African cichlids</taxon>
        <taxon>Pseudocrenilabrinae</taxon>
        <taxon>Oreochromini</taxon>
        <taxon>Oreochromis</taxon>
    </lineage>
</organism>
<protein>
    <recommendedName>
        <fullName evidence="1">Ig-like domain-containing protein</fullName>
    </recommendedName>
</protein>
<evidence type="ECO:0000313" key="3">
    <source>
        <dbReference type="Proteomes" id="UP000472276"/>
    </source>
</evidence>
<feature type="domain" description="Ig-like" evidence="1">
    <location>
        <begin position="2"/>
        <end position="116"/>
    </location>
</feature>
<dbReference type="InterPro" id="IPR007110">
    <property type="entry name" value="Ig-like_dom"/>
</dbReference>
<dbReference type="InterPro" id="IPR013783">
    <property type="entry name" value="Ig-like_fold"/>
</dbReference>
<dbReference type="Proteomes" id="UP000472276">
    <property type="component" value="Unassembled WGS sequence"/>
</dbReference>
<dbReference type="Gene3D" id="2.60.40.10">
    <property type="entry name" value="Immunoglobulins"/>
    <property type="match status" value="1"/>
</dbReference>
<reference evidence="2" key="1">
    <citation type="submission" date="2025-08" db="UniProtKB">
        <authorList>
            <consortium name="Ensembl"/>
        </authorList>
    </citation>
    <scope>IDENTIFICATION</scope>
</reference>
<keyword evidence="3" id="KW-1185">Reference proteome</keyword>
<reference evidence="2" key="2">
    <citation type="submission" date="2025-09" db="UniProtKB">
        <authorList>
            <consortium name="Ensembl"/>
        </authorList>
    </citation>
    <scope>IDENTIFICATION</scope>
</reference>
<evidence type="ECO:0000259" key="1">
    <source>
        <dbReference type="PROSITE" id="PS50835"/>
    </source>
</evidence>
<dbReference type="PANTHER" id="PTHR11422">
    <property type="entry name" value="T-CELL SURFACE GLYCOPROTEIN CD4"/>
    <property type="match status" value="1"/>
</dbReference>
<dbReference type="SUPFAM" id="SSF48726">
    <property type="entry name" value="Immunoglobulin"/>
    <property type="match status" value="1"/>
</dbReference>
<name>A0A668S249_OREAU</name>
<dbReference type="Pfam" id="PF07686">
    <property type="entry name" value="V-set"/>
    <property type="match status" value="1"/>
</dbReference>
<dbReference type="Ensembl" id="ENSOABT00000008840.2">
    <property type="protein sequence ID" value="ENSOABP00000008530.1"/>
    <property type="gene ID" value="ENSOABG00000004639.2"/>
</dbReference>